<dbReference type="Proteomes" id="UP000029868">
    <property type="component" value="Unassembled WGS sequence"/>
</dbReference>
<dbReference type="EMBL" id="JQEC01000015">
    <property type="protein sequence ID" value="KGJ95192.1"/>
    <property type="molecule type" value="Genomic_DNA"/>
</dbReference>
<comment type="caution">
    <text evidence="1">The sequence shown here is derived from an EMBL/GenBank/DDBJ whole genome shotgun (WGS) entry which is preliminary data.</text>
</comment>
<sequence length="232" mass="27080">MKYAQVNGQRLHAKDVPSGTLGCDIWFPAYEVKACVGEYLQYWVYTNGKPQLPPGYEPESNWHASWKNLVNDDCTEVICGTNNEHRADILANDHVIEIQKSRIDIRDARERVNFYRELLPKSRVIWVIDVQESWKSKRLSAGSPVKDKRNIFNLVWGKGSRHKWMVDIARTPDTHVYFEFNQHNEKLIKVWINKGKLLASWKTKKSFFDEYLATSSELEPSDIHEVLGYKPK</sequence>
<protein>
    <submittedName>
        <fullName evidence="1">Uncharacterized protein</fullName>
    </submittedName>
</protein>
<reference evidence="1 2" key="1">
    <citation type="submission" date="2014-08" db="EMBL/GenBank/DDBJ databases">
        <title>Genomic and Phenotypic Diversity of Colwellia psychrerythraea strains from Disparate Marine Basins.</title>
        <authorList>
            <person name="Techtmann S.M."/>
            <person name="Stelling S.C."/>
            <person name="Utturkar S.M."/>
            <person name="Alshibli N."/>
            <person name="Harris A."/>
            <person name="Brown S.D."/>
            <person name="Hazen T.C."/>
        </authorList>
    </citation>
    <scope>NUCLEOTIDE SEQUENCE [LARGE SCALE GENOMIC DNA]</scope>
    <source>
        <strain evidence="1 2">GAB14E</strain>
    </source>
</reference>
<dbReference type="AlphaFoldDB" id="A0A099KZD5"/>
<dbReference type="RefSeq" id="WP_033081645.1">
    <property type="nucleotide sequence ID" value="NZ_JQEC01000015.1"/>
</dbReference>
<dbReference type="PATRIC" id="fig|28229.3.peg.1580"/>
<accession>A0A099KZD5</accession>
<proteinExistence type="predicted"/>
<name>A0A099KZD5_COLPS</name>
<dbReference type="OrthoDB" id="4212451at2"/>
<organism evidence="1 2">
    <name type="scientific">Colwellia psychrerythraea</name>
    <name type="common">Vibrio psychroerythus</name>
    <dbReference type="NCBI Taxonomy" id="28229"/>
    <lineage>
        <taxon>Bacteria</taxon>
        <taxon>Pseudomonadati</taxon>
        <taxon>Pseudomonadota</taxon>
        <taxon>Gammaproteobacteria</taxon>
        <taxon>Alteromonadales</taxon>
        <taxon>Colwelliaceae</taxon>
        <taxon>Colwellia</taxon>
    </lineage>
</organism>
<evidence type="ECO:0000313" key="2">
    <source>
        <dbReference type="Proteomes" id="UP000029868"/>
    </source>
</evidence>
<gene>
    <name evidence="1" type="ORF">GAB14E_1974</name>
</gene>
<evidence type="ECO:0000313" key="1">
    <source>
        <dbReference type="EMBL" id="KGJ95192.1"/>
    </source>
</evidence>